<dbReference type="InterPro" id="IPR017517">
    <property type="entry name" value="Maleyloyr_isom"/>
</dbReference>
<sequence>MSDLREPIRIAAADLCAVVRGVRGDQLAEPTPCESYDVRGLLNHLLYWGPALLAAARKSDVPARAAGEESAALVAGDWAQRLVKQTEDLADALGEPSAWEGVTSMGGGDLPARMAGEMVLCELVLHGWDLARATGGSLRGADETGPAIEQVMRGMAEQGRGMGVFGEEVPVPASAPPLDRALGLSGRSPDWAA</sequence>
<dbReference type="AlphaFoldDB" id="A0A318LD03"/>
<dbReference type="InterPro" id="IPR024344">
    <property type="entry name" value="MDMPI_metal-binding"/>
</dbReference>
<feature type="domain" description="Mycothiol-dependent maleylpyruvate isomerase metal-binding" evidence="1">
    <location>
        <begin position="9"/>
        <end position="131"/>
    </location>
</feature>
<dbReference type="RefSeq" id="WP_245960216.1">
    <property type="nucleotide sequence ID" value="NZ_MASU01000023.1"/>
</dbReference>
<name>A0A318LD03_9PSEU</name>
<dbReference type="Gene3D" id="1.20.120.450">
    <property type="entry name" value="dinb family like domain"/>
    <property type="match status" value="1"/>
</dbReference>
<evidence type="ECO:0000313" key="2">
    <source>
        <dbReference type="EMBL" id="PXY17983.1"/>
    </source>
</evidence>
<gene>
    <name evidence="2" type="ORF">BA062_36625</name>
</gene>
<dbReference type="SUPFAM" id="SSF109854">
    <property type="entry name" value="DinB/YfiT-like putative metalloenzymes"/>
    <property type="match status" value="1"/>
</dbReference>
<dbReference type="InterPro" id="IPR034660">
    <property type="entry name" value="DinB/YfiT-like"/>
</dbReference>
<dbReference type="EMBL" id="MASU01000023">
    <property type="protein sequence ID" value="PXY17983.1"/>
    <property type="molecule type" value="Genomic_DNA"/>
</dbReference>
<dbReference type="NCBIfam" id="TIGR03083">
    <property type="entry name" value="maleylpyruvate isomerase family mycothiol-dependent enzyme"/>
    <property type="match status" value="1"/>
</dbReference>
<proteinExistence type="predicted"/>
<evidence type="ECO:0000313" key="3">
    <source>
        <dbReference type="Proteomes" id="UP000247892"/>
    </source>
</evidence>
<dbReference type="Proteomes" id="UP000247892">
    <property type="component" value="Unassembled WGS sequence"/>
</dbReference>
<protein>
    <submittedName>
        <fullName evidence="2">TIGR03086 family protein</fullName>
    </submittedName>
</protein>
<evidence type="ECO:0000259" key="1">
    <source>
        <dbReference type="Pfam" id="PF11716"/>
    </source>
</evidence>
<reference evidence="2 3" key="1">
    <citation type="submission" date="2016-07" db="EMBL/GenBank/DDBJ databases">
        <title>Draft genome sequence of Prauserella sp. YIM 121212, isolated from alkaline soil.</title>
        <authorList>
            <person name="Ruckert C."/>
            <person name="Albersmeier A."/>
            <person name="Jiang C.-L."/>
            <person name="Jiang Y."/>
            <person name="Kalinowski J."/>
            <person name="Schneider O."/>
            <person name="Winkler A."/>
            <person name="Zotchev S.B."/>
        </authorList>
    </citation>
    <scope>NUCLEOTIDE SEQUENCE [LARGE SCALE GENOMIC DNA]</scope>
    <source>
        <strain evidence="2 3">YIM 121212</strain>
    </source>
</reference>
<keyword evidence="3" id="KW-1185">Reference proteome</keyword>
<dbReference type="Pfam" id="PF11716">
    <property type="entry name" value="MDMPI_N"/>
    <property type="match status" value="1"/>
</dbReference>
<accession>A0A318LD03</accession>
<dbReference type="GO" id="GO:0046872">
    <property type="term" value="F:metal ion binding"/>
    <property type="evidence" value="ECO:0007669"/>
    <property type="project" value="InterPro"/>
</dbReference>
<comment type="caution">
    <text evidence="2">The sequence shown here is derived from an EMBL/GenBank/DDBJ whole genome shotgun (WGS) entry which is preliminary data.</text>
</comment>
<dbReference type="InterPro" id="IPR017520">
    <property type="entry name" value="CHP03086"/>
</dbReference>
<dbReference type="NCBIfam" id="TIGR03086">
    <property type="entry name" value="TIGR03086 family metal-binding protein"/>
    <property type="match status" value="1"/>
</dbReference>
<organism evidence="2 3">
    <name type="scientific">Prauserella flavalba</name>
    <dbReference type="NCBI Taxonomy" id="1477506"/>
    <lineage>
        <taxon>Bacteria</taxon>
        <taxon>Bacillati</taxon>
        <taxon>Actinomycetota</taxon>
        <taxon>Actinomycetes</taxon>
        <taxon>Pseudonocardiales</taxon>
        <taxon>Pseudonocardiaceae</taxon>
        <taxon>Prauserella</taxon>
    </lineage>
</organism>